<comment type="caution">
    <text evidence="1">The sequence shown here is derived from an EMBL/GenBank/DDBJ whole genome shotgun (WGS) entry which is preliminary data.</text>
</comment>
<organism evidence="1 2">
    <name type="scientific">Amycolatopsis bullii</name>
    <dbReference type="NCBI Taxonomy" id="941987"/>
    <lineage>
        <taxon>Bacteria</taxon>
        <taxon>Bacillati</taxon>
        <taxon>Actinomycetota</taxon>
        <taxon>Actinomycetes</taxon>
        <taxon>Pseudonocardiales</taxon>
        <taxon>Pseudonocardiaceae</taxon>
        <taxon>Amycolatopsis</taxon>
    </lineage>
</organism>
<dbReference type="PANTHER" id="PTHR20854">
    <property type="entry name" value="INOSITOL MONOPHOSPHATASE"/>
    <property type="match status" value="1"/>
</dbReference>
<name>A0ABQ3KFL1_9PSEU</name>
<dbReference type="Pfam" id="PF00459">
    <property type="entry name" value="Inositol_P"/>
    <property type="match status" value="1"/>
</dbReference>
<dbReference type="EMBL" id="BNAW01000018">
    <property type="protein sequence ID" value="GHG19226.1"/>
    <property type="molecule type" value="Genomic_DNA"/>
</dbReference>
<dbReference type="CDD" id="cd01637">
    <property type="entry name" value="IMPase_like"/>
    <property type="match status" value="1"/>
</dbReference>
<sequence length="254" mass="26453">MRMLESVIDIVETLAVRVRAPERPPASLEELGEIFSAIDAPLAAELRAALTELRPAAWAGEFDDLPAGEVWVVDALDGAVQLLQGLPQYCLTVTLVRDGEPVLAVLHSPWLEETYAVQKGRGATRNGTPIEPSRKTSLEAAVAATSQPPFVTKQPGVAEAAGSSLTAVLGQVAAVRNLGPTSWQVADVAAGRLDFFWQYGTDATNLAGAALVAREAGAVVTTADGAPWTPSAGSFLAAAPALHALVLDALDQAE</sequence>
<reference evidence="2" key="1">
    <citation type="journal article" date="2019" name="Int. J. Syst. Evol. Microbiol.">
        <title>The Global Catalogue of Microorganisms (GCM) 10K type strain sequencing project: providing services to taxonomists for standard genome sequencing and annotation.</title>
        <authorList>
            <consortium name="The Broad Institute Genomics Platform"/>
            <consortium name="The Broad Institute Genome Sequencing Center for Infectious Disease"/>
            <person name="Wu L."/>
            <person name="Ma J."/>
        </authorList>
    </citation>
    <scope>NUCLEOTIDE SEQUENCE [LARGE SCALE GENOMIC DNA]</scope>
    <source>
        <strain evidence="2">CGMCC 4.7680</strain>
    </source>
</reference>
<dbReference type="Gene3D" id="3.40.190.80">
    <property type="match status" value="1"/>
</dbReference>
<evidence type="ECO:0000313" key="2">
    <source>
        <dbReference type="Proteomes" id="UP000649955"/>
    </source>
</evidence>
<keyword evidence="2" id="KW-1185">Reference proteome</keyword>
<dbReference type="SUPFAM" id="SSF56655">
    <property type="entry name" value="Carbohydrate phosphatase"/>
    <property type="match status" value="1"/>
</dbReference>
<accession>A0ABQ3KFL1</accession>
<protein>
    <submittedName>
        <fullName evidence="1">Inositol phosphatase</fullName>
    </submittedName>
</protein>
<dbReference type="InterPro" id="IPR000760">
    <property type="entry name" value="Inositol_monophosphatase-like"/>
</dbReference>
<gene>
    <name evidence="1" type="primary">suhB</name>
    <name evidence="1" type="ORF">GCM10017567_42150</name>
</gene>
<evidence type="ECO:0000313" key="1">
    <source>
        <dbReference type="EMBL" id="GHG19226.1"/>
    </source>
</evidence>
<dbReference type="PRINTS" id="PR00377">
    <property type="entry name" value="IMPHPHTASES"/>
</dbReference>
<dbReference type="PANTHER" id="PTHR20854:SF4">
    <property type="entry name" value="INOSITOL-1-MONOPHOSPHATASE-RELATED"/>
    <property type="match status" value="1"/>
</dbReference>
<proteinExistence type="predicted"/>
<dbReference type="Gene3D" id="3.30.540.10">
    <property type="entry name" value="Fructose-1,6-Bisphosphatase, subunit A, domain 1"/>
    <property type="match status" value="1"/>
</dbReference>
<dbReference type="Proteomes" id="UP000649955">
    <property type="component" value="Unassembled WGS sequence"/>
</dbReference>